<proteinExistence type="predicted"/>
<feature type="compositionally biased region" description="Polar residues" evidence="1">
    <location>
        <begin position="418"/>
        <end position="430"/>
    </location>
</feature>
<organism evidence="2 3">
    <name type="scientific">Trypanosoma brucei gambiense (strain MHOM/CI/86/DAL972)</name>
    <dbReference type="NCBI Taxonomy" id="679716"/>
    <lineage>
        <taxon>Eukaryota</taxon>
        <taxon>Discoba</taxon>
        <taxon>Euglenozoa</taxon>
        <taxon>Kinetoplastea</taxon>
        <taxon>Metakinetoplastina</taxon>
        <taxon>Trypanosomatida</taxon>
        <taxon>Trypanosomatidae</taxon>
        <taxon>Trypanosoma</taxon>
    </lineage>
</organism>
<dbReference type="Proteomes" id="UP000002316">
    <property type="component" value="Chromosome 11"/>
</dbReference>
<feature type="compositionally biased region" description="Basic and acidic residues" evidence="1">
    <location>
        <begin position="434"/>
        <end position="445"/>
    </location>
</feature>
<feature type="compositionally biased region" description="Basic and acidic residues" evidence="1">
    <location>
        <begin position="116"/>
        <end position="241"/>
    </location>
</feature>
<reference evidence="3" key="1">
    <citation type="journal article" date="2010" name="PLoS Negl. Trop. Dis.">
        <title>The genome sequence of Trypanosoma brucei gambiense, causative agent of chronic human african trypanosomiasis.</title>
        <authorList>
            <person name="Jackson A.P."/>
            <person name="Sanders M."/>
            <person name="Berry A."/>
            <person name="McQuillan J."/>
            <person name="Aslett M.A."/>
            <person name="Quail M.A."/>
            <person name="Chukualim B."/>
            <person name="Capewell P."/>
            <person name="MacLeod A."/>
            <person name="Melville S.E."/>
            <person name="Gibson W."/>
            <person name="Barry J.D."/>
            <person name="Berriman M."/>
            <person name="Hertz-Fowler C."/>
        </authorList>
    </citation>
    <scope>NUCLEOTIDE SEQUENCE [LARGE SCALE GENOMIC DNA]</scope>
    <source>
        <strain evidence="3">MHOM/CI/86/DAL972</strain>
    </source>
</reference>
<name>D0AAF2_TRYB9</name>
<feature type="region of interest" description="Disordered" evidence="1">
    <location>
        <begin position="109"/>
        <end position="241"/>
    </location>
</feature>
<dbReference type="GeneID" id="23866988"/>
<feature type="region of interest" description="Disordered" evidence="1">
    <location>
        <begin position="265"/>
        <end position="595"/>
    </location>
</feature>
<evidence type="ECO:0000256" key="1">
    <source>
        <dbReference type="SAM" id="MobiDB-lite"/>
    </source>
</evidence>
<evidence type="ECO:0000313" key="2">
    <source>
        <dbReference type="EMBL" id="CBH18653.1"/>
    </source>
</evidence>
<protein>
    <submittedName>
        <fullName evidence="2">Uncharacterized protein</fullName>
    </submittedName>
</protein>
<sequence length="804" mass="91052">MSKPTRKSVSERNQSESSALRPSISPSTRWNDSVDRGSSCSSIRIDYQRLMDSHTRRAEVIAQYRQLVMNRRSQNGQGEPTVCDEERSDWLREDEWDRLFSLEEERCSCINGEQEPPLREEGEVILKQKEEVEEDRELRAKEEEEDRKRKQREEEERKRKQREEEEEDRKRKQREEEERKRKQREEEEEDRKRKQREEEERKRKQKEEEEEWKRKQREEDKRRNRPKDEVELKVQVEQEEERMLRLTEEVKRELHLKEEMDLQLRLQQEEGREPELRGEEEHNRQSQGAVPRRTMSAESDNRSVSTRTTATSRASAQLASGAAVMSSLRSSSPSSWRASHGGISMLPMSVVAMKKPSEQHPLESSRRRDGENSGSTRVRQSLVYPLVSPTTATLSPVTNPSARANSRSEKHPGDTPDSVISTSKQSTAHNSKVAVREENNVEKPAAKASVSSSTHKRAPTPTSVAKSSTKRSGTMSSEAKSSTKRSTHGGKEQSELQPRSQQNIKQRQQAIREVEDPSLLTSATAHTIKVSTPSHEGPRSQAVAADAVDGACHSISNESSSRQSEWVPRLPTTVHEPAPQVKSRDGKMGSEAPRVDPEDAFHASKFDTRTVSTNLSSVLPARAPAGSTMEEELLLLLRESQKGVSSSTEPSVRVSPTRRSTVFGTQTNRGSCIASAAAVLQGMLRRSREVVPCYYCGEMQPLKTYSLHLDFCRTKTTALYRRYGLSTLRLNMGIPTRCIPEAVSEATREELDAFTRACYECVKVSIIPCPGCGTHMRVHDLPEHAEACKSGANSGRRTTVSSKS</sequence>
<accession>D0AAF2</accession>
<dbReference type="SUPFAM" id="SSF49599">
    <property type="entry name" value="TRAF domain-like"/>
    <property type="match status" value="1"/>
</dbReference>
<feature type="compositionally biased region" description="Polar residues" evidence="1">
    <location>
        <begin position="519"/>
        <end position="534"/>
    </location>
</feature>
<dbReference type="RefSeq" id="XP_011780917.1">
    <property type="nucleotide sequence ID" value="XM_011782615.1"/>
</dbReference>
<evidence type="ECO:0000313" key="3">
    <source>
        <dbReference type="Proteomes" id="UP000002316"/>
    </source>
</evidence>
<feature type="compositionally biased region" description="Low complexity" evidence="1">
    <location>
        <begin position="554"/>
        <end position="564"/>
    </location>
</feature>
<dbReference type="OrthoDB" id="273550at2759"/>
<dbReference type="VEuPathDB" id="TriTrypDB:Tbg972.11.17730"/>
<feature type="compositionally biased region" description="Polar residues" evidence="1">
    <location>
        <begin position="388"/>
        <end position="405"/>
    </location>
</feature>
<dbReference type="KEGG" id="tbg:TbgDal_XI17730"/>
<feature type="compositionally biased region" description="Polar residues" evidence="1">
    <location>
        <begin position="495"/>
        <end position="509"/>
    </location>
</feature>
<feature type="compositionally biased region" description="Basic and acidic residues" evidence="1">
    <location>
        <begin position="355"/>
        <end position="371"/>
    </location>
</feature>
<feature type="compositionally biased region" description="Basic and acidic residues" evidence="1">
    <location>
        <begin position="582"/>
        <end position="595"/>
    </location>
</feature>
<feature type="compositionally biased region" description="Polar residues" evidence="1">
    <location>
        <begin position="460"/>
        <end position="480"/>
    </location>
</feature>
<dbReference type="AlphaFoldDB" id="D0AAF2"/>
<gene>
    <name evidence="2" type="ORF">TbgDal_XI17730</name>
</gene>
<dbReference type="EMBL" id="FN554974">
    <property type="protein sequence ID" value="CBH18653.1"/>
    <property type="molecule type" value="Genomic_DNA"/>
</dbReference>
<feature type="compositionally biased region" description="Polar residues" evidence="1">
    <location>
        <begin position="15"/>
        <end position="39"/>
    </location>
</feature>
<feature type="compositionally biased region" description="Low complexity" evidence="1">
    <location>
        <begin position="302"/>
        <end position="339"/>
    </location>
</feature>
<feature type="compositionally biased region" description="Basic and acidic residues" evidence="1">
    <location>
        <begin position="265"/>
        <end position="284"/>
    </location>
</feature>
<feature type="region of interest" description="Disordered" evidence="1">
    <location>
        <begin position="1"/>
        <end position="39"/>
    </location>
</feature>